<dbReference type="PIRSF" id="PIRSF001549">
    <property type="entry name" value="His-tRNA_synth"/>
    <property type="match status" value="1"/>
</dbReference>
<dbReference type="EC" id="6.1.1.21" evidence="11"/>
<comment type="catalytic activity">
    <reaction evidence="10 11">
        <text>tRNA(His) + L-histidine + ATP = L-histidyl-tRNA(His) + AMP + diphosphate + H(+)</text>
        <dbReference type="Rhea" id="RHEA:17313"/>
        <dbReference type="Rhea" id="RHEA-COMP:9665"/>
        <dbReference type="Rhea" id="RHEA-COMP:9689"/>
        <dbReference type="ChEBI" id="CHEBI:15378"/>
        <dbReference type="ChEBI" id="CHEBI:30616"/>
        <dbReference type="ChEBI" id="CHEBI:33019"/>
        <dbReference type="ChEBI" id="CHEBI:57595"/>
        <dbReference type="ChEBI" id="CHEBI:78442"/>
        <dbReference type="ChEBI" id="CHEBI:78527"/>
        <dbReference type="ChEBI" id="CHEBI:456215"/>
        <dbReference type="EC" id="6.1.1.21"/>
    </reaction>
</comment>
<dbReference type="GO" id="GO:0140096">
    <property type="term" value="F:catalytic activity, acting on a protein"/>
    <property type="evidence" value="ECO:0007669"/>
    <property type="project" value="UniProtKB-ARBA"/>
</dbReference>
<feature type="binding site" evidence="12">
    <location>
        <position position="132"/>
    </location>
    <ligand>
        <name>L-histidine</name>
        <dbReference type="ChEBI" id="CHEBI:57595"/>
    </ligand>
</feature>
<dbReference type="OrthoDB" id="9800814at2"/>
<accession>A0A1E5GRL2</accession>
<evidence type="ECO:0000256" key="8">
    <source>
        <dbReference type="ARBA" id="ARBA00022917"/>
    </source>
</evidence>
<dbReference type="STRING" id="903983.BCR23_10810"/>
<keyword evidence="9 11" id="KW-0030">Aminoacyl-tRNA synthetase</keyword>
<comment type="caution">
    <text evidence="14">The sequence shown here is derived from an EMBL/GenBank/DDBJ whole genome shotgun (WGS) entry which is preliminary data.</text>
</comment>
<sequence>MIYQRPKGTRDILPGESEKWQYIERKAQEVFKRYQYKEIRTPIFEHLELITRSVGESTDIVTKEMYDFEDKGGRHITLRPEGTAPVVRAYVENKLYGPEHQNPYKVYYIGPMFRYERPQAGRLRQFHQIGIEVLGADNPAIDVEGISAALALFSSLGIKKFKLVINSLGDKESREAHRIALLNYLTPLADKLSPDSKRRLKTNPLRILDSKEAQDQPLVADAPSILDYLNPESKTYFETVKEMLNTLKIPFEVDSNMVRGLDYYNHTIFEIMSDSKAFSGVNTTICAGGRYNGLVEEIGGPNIPGFGFGSGIERLILALEAEQEKELIDVNIDVYVIGIGEKSAVEILKLVEHLRQIGLSVERDYLDRKVKAQFKQANKLGTKFSVIIGDDELAIGKVTVKQMETGYETQYDLKDIYKNPAEIFQNLEHQ</sequence>
<evidence type="ECO:0000313" key="14">
    <source>
        <dbReference type="EMBL" id="OEG15316.1"/>
    </source>
</evidence>
<proteinExistence type="inferred from homology"/>
<dbReference type="CDD" id="cd00773">
    <property type="entry name" value="HisRS-like_core"/>
    <property type="match status" value="1"/>
</dbReference>
<evidence type="ECO:0000256" key="11">
    <source>
        <dbReference type="HAMAP-Rule" id="MF_00127"/>
    </source>
</evidence>
<dbReference type="SUPFAM" id="SSF52954">
    <property type="entry name" value="Class II aaRS ABD-related"/>
    <property type="match status" value="1"/>
</dbReference>
<dbReference type="InterPro" id="IPR015807">
    <property type="entry name" value="His-tRNA-ligase"/>
</dbReference>
<evidence type="ECO:0000256" key="12">
    <source>
        <dbReference type="PIRSR" id="PIRSR001549-1"/>
    </source>
</evidence>
<dbReference type="HAMAP" id="MF_00127">
    <property type="entry name" value="His_tRNA_synth"/>
    <property type="match status" value="1"/>
</dbReference>
<evidence type="ECO:0000256" key="10">
    <source>
        <dbReference type="ARBA" id="ARBA00047639"/>
    </source>
</evidence>
<evidence type="ECO:0000259" key="13">
    <source>
        <dbReference type="PROSITE" id="PS50862"/>
    </source>
</evidence>
<feature type="binding site" evidence="12">
    <location>
        <position position="128"/>
    </location>
    <ligand>
        <name>L-histidine</name>
        <dbReference type="ChEBI" id="CHEBI:57595"/>
    </ligand>
</feature>
<keyword evidence="4 11" id="KW-0963">Cytoplasm</keyword>
<keyword evidence="7 11" id="KW-0067">ATP-binding</keyword>
<comment type="similarity">
    <text evidence="2 11">Belongs to the class-II aminoacyl-tRNA synthetase family.</text>
</comment>
<evidence type="ECO:0000256" key="6">
    <source>
        <dbReference type="ARBA" id="ARBA00022741"/>
    </source>
</evidence>
<keyword evidence="8 11" id="KW-0648">Protein biosynthesis</keyword>
<dbReference type="SUPFAM" id="SSF55681">
    <property type="entry name" value="Class II aaRS and biotin synthetases"/>
    <property type="match status" value="1"/>
</dbReference>
<dbReference type="GO" id="GO:0004821">
    <property type="term" value="F:histidine-tRNA ligase activity"/>
    <property type="evidence" value="ECO:0007669"/>
    <property type="project" value="UniProtKB-UniRule"/>
</dbReference>
<name>A0A1E5GRL2_9ENTE</name>
<dbReference type="InterPro" id="IPR004154">
    <property type="entry name" value="Anticodon-bd"/>
</dbReference>
<dbReference type="GO" id="GO:0016740">
    <property type="term" value="F:transferase activity"/>
    <property type="evidence" value="ECO:0007669"/>
    <property type="project" value="UniProtKB-ARBA"/>
</dbReference>
<protein>
    <recommendedName>
        <fullName evidence="11">Histidine--tRNA ligase</fullName>
        <ecNumber evidence="11">6.1.1.21</ecNumber>
    </recommendedName>
    <alternativeName>
        <fullName evidence="11">Histidyl-tRNA synthetase</fullName>
        <shortName evidence="11">HisRS</shortName>
    </alternativeName>
</protein>
<dbReference type="Pfam" id="PF13393">
    <property type="entry name" value="tRNA-synt_His"/>
    <property type="match status" value="2"/>
</dbReference>
<feature type="binding site" evidence="12">
    <location>
        <position position="114"/>
    </location>
    <ligand>
        <name>L-histidine</name>
        <dbReference type="ChEBI" id="CHEBI:57595"/>
    </ligand>
</feature>
<dbReference type="EMBL" id="MIKB01000016">
    <property type="protein sequence ID" value="OEG15316.1"/>
    <property type="molecule type" value="Genomic_DNA"/>
</dbReference>
<keyword evidence="5 11" id="KW-0436">Ligase</keyword>
<keyword evidence="15" id="KW-1185">Reference proteome</keyword>
<evidence type="ECO:0000313" key="15">
    <source>
        <dbReference type="Proteomes" id="UP000094764"/>
    </source>
</evidence>
<evidence type="ECO:0000256" key="5">
    <source>
        <dbReference type="ARBA" id="ARBA00022598"/>
    </source>
</evidence>
<dbReference type="Pfam" id="PF03129">
    <property type="entry name" value="HGTP_anticodon"/>
    <property type="match status" value="1"/>
</dbReference>
<dbReference type="GO" id="GO:0005737">
    <property type="term" value="C:cytoplasm"/>
    <property type="evidence" value="ECO:0007669"/>
    <property type="project" value="UniProtKB-SubCell"/>
</dbReference>
<organism evidence="14 15">
    <name type="scientific">Enterococcus quebecensis</name>
    <dbReference type="NCBI Taxonomy" id="903983"/>
    <lineage>
        <taxon>Bacteria</taxon>
        <taxon>Bacillati</taxon>
        <taxon>Bacillota</taxon>
        <taxon>Bacilli</taxon>
        <taxon>Lactobacillales</taxon>
        <taxon>Enterococcaceae</taxon>
        <taxon>Enterococcus</taxon>
    </lineage>
</organism>
<dbReference type="Proteomes" id="UP000094764">
    <property type="component" value="Unassembled WGS sequence"/>
</dbReference>
<dbReference type="InterPro" id="IPR045864">
    <property type="entry name" value="aa-tRNA-synth_II/BPL/LPL"/>
</dbReference>
<dbReference type="InterPro" id="IPR036621">
    <property type="entry name" value="Anticodon-bd_dom_sf"/>
</dbReference>
<dbReference type="PANTHER" id="PTHR43707:SF1">
    <property type="entry name" value="HISTIDINE--TRNA LIGASE, MITOCHONDRIAL-RELATED"/>
    <property type="match status" value="1"/>
</dbReference>
<dbReference type="Gene3D" id="3.40.50.800">
    <property type="entry name" value="Anticodon-binding domain"/>
    <property type="match status" value="1"/>
</dbReference>
<dbReference type="PROSITE" id="PS50862">
    <property type="entry name" value="AA_TRNA_LIGASE_II"/>
    <property type="match status" value="1"/>
</dbReference>
<dbReference type="GO" id="GO:0006427">
    <property type="term" value="P:histidyl-tRNA aminoacylation"/>
    <property type="evidence" value="ECO:0007669"/>
    <property type="project" value="UniProtKB-UniRule"/>
</dbReference>
<dbReference type="PANTHER" id="PTHR43707">
    <property type="entry name" value="HISTIDYL-TRNA SYNTHETASE"/>
    <property type="match status" value="1"/>
</dbReference>
<dbReference type="InterPro" id="IPR041715">
    <property type="entry name" value="HisRS-like_core"/>
</dbReference>
<reference evidence="15" key="1">
    <citation type="submission" date="2016-09" db="EMBL/GenBank/DDBJ databases">
        <authorList>
            <person name="Gulvik C.A."/>
        </authorList>
    </citation>
    <scope>NUCLEOTIDE SEQUENCE [LARGE SCALE GENOMIC DNA]</scope>
    <source>
        <strain evidence="15">LMG 26306</strain>
    </source>
</reference>
<feature type="domain" description="Aminoacyl-transfer RNA synthetases class-II family profile" evidence="13">
    <location>
        <begin position="23"/>
        <end position="322"/>
    </location>
</feature>
<dbReference type="FunFam" id="3.30.930.10:FF:000005">
    <property type="entry name" value="Histidine--tRNA ligase"/>
    <property type="match status" value="1"/>
</dbReference>
<dbReference type="RefSeq" id="WP_069635804.1">
    <property type="nucleotide sequence ID" value="NZ_JXKZ01000017.1"/>
</dbReference>
<dbReference type="InterPro" id="IPR004516">
    <property type="entry name" value="HisRS/HisZ"/>
</dbReference>
<feature type="binding site" evidence="12">
    <location>
        <position position="259"/>
    </location>
    <ligand>
        <name>L-histidine</name>
        <dbReference type="ChEBI" id="CHEBI:57595"/>
    </ligand>
</feature>
<feature type="binding site" evidence="12">
    <location>
        <begin position="81"/>
        <end position="83"/>
    </location>
    <ligand>
        <name>L-histidine</name>
        <dbReference type="ChEBI" id="CHEBI:57595"/>
    </ligand>
</feature>
<comment type="subcellular location">
    <subcellularLocation>
        <location evidence="1 11">Cytoplasm</location>
    </subcellularLocation>
</comment>
<dbReference type="NCBIfam" id="TIGR00442">
    <property type="entry name" value="hisS"/>
    <property type="match status" value="1"/>
</dbReference>
<dbReference type="Gene3D" id="3.30.930.10">
    <property type="entry name" value="Bira Bifunctional Protein, Domain 2"/>
    <property type="match status" value="1"/>
</dbReference>
<dbReference type="AlphaFoldDB" id="A0A1E5GRL2"/>
<feature type="binding site" evidence="12">
    <location>
        <begin position="263"/>
        <end position="264"/>
    </location>
    <ligand>
        <name>L-histidine</name>
        <dbReference type="ChEBI" id="CHEBI:57595"/>
    </ligand>
</feature>
<dbReference type="InterPro" id="IPR006195">
    <property type="entry name" value="aa-tRNA-synth_II"/>
</dbReference>
<evidence type="ECO:0000256" key="2">
    <source>
        <dbReference type="ARBA" id="ARBA00008226"/>
    </source>
</evidence>
<keyword evidence="6 11" id="KW-0547">Nucleotide-binding</keyword>
<evidence type="ECO:0000256" key="4">
    <source>
        <dbReference type="ARBA" id="ARBA00022490"/>
    </source>
</evidence>
<comment type="subunit">
    <text evidence="3 11">Homodimer.</text>
</comment>
<dbReference type="InterPro" id="IPR033656">
    <property type="entry name" value="HisRS_anticodon"/>
</dbReference>
<evidence type="ECO:0000256" key="9">
    <source>
        <dbReference type="ARBA" id="ARBA00023146"/>
    </source>
</evidence>
<evidence type="ECO:0000256" key="3">
    <source>
        <dbReference type="ARBA" id="ARBA00011738"/>
    </source>
</evidence>
<dbReference type="GO" id="GO:0005524">
    <property type="term" value="F:ATP binding"/>
    <property type="evidence" value="ECO:0007669"/>
    <property type="project" value="UniProtKB-UniRule"/>
</dbReference>
<dbReference type="CDD" id="cd00859">
    <property type="entry name" value="HisRS_anticodon"/>
    <property type="match status" value="1"/>
</dbReference>
<gene>
    <name evidence="11" type="primary">hisS</name>
    <name evidence="14" type="ORF">BCR23_10810</name>
</gene>
<evidence type="ECO:0000256" key="7">
    <source>
        <dbReference type="ARBA" id="ARBA00022840"/>
    </source>
</evidence>
<evidence type="ECO:0000256" key="1">
    <source>
        <dbReference type="ARBA" id="ARBA00004496"/>
    </source>
</evidence>